<dbReference type="Gene3D" id="6.10.140.240">
    <property type="match status" value="1"/>
</dbReference>
<dbReference type="Proteomes" id="UP000745577">
    <property type="component" value="Unassembled WGS sequence"/>
</dbReference>
<dbReference type="InterPro" id="IPR014001">
    <property type="entry name" value="Helicase_ATP-bd"/>
</dbReference>
<proteinExistence type="predicted"/>
<dbReference type="GO" id="GO:0006289">
    <property type="term" value="P:nucleotide-excision repair"/>
    <property type="evidence" value="ECO:0007669"/>
    <property type="project" value="InterPro"/>
</dbReference>
<reference evidence="5" key="1">
    <citation type="submission" date="2020-04" db="EMBL/GenBank/DDBJ databases">
        <authorList>
            <person name="Zhang T."/>
        </authorList>
    </citation>
    <scope>NUCLEOTIDE SEQUENCE</scope>
    <source>
        <strain evidence="5">HKST-UBA15</strain>
    </source>
</reference>
<evidence type="ECO:0000256" key="3">
    <source>
        <dbReference type="ARBA" id="ARBA00022840"/>
    </source>
</evidence>
<organism evidence="5 6">
    <name type="scientific">Candidatus Dojkabacteria bacterium</name>
    <dbReference type="NCBI Taxonomy" id="2099670"/>
    <lineage>
        <taxon>Bacteria</taxon>
        <taxon>Candidatus Dojkabacteria</taxon>
    </lineage>
</organism>
<keyword evidence="2" id="KW-0547">Nucleotide-binding</keyword>
<evidence type="ECO:0000256" key="2">
    <source>
        <dbReference type="ARBA" id="ARBA00022741"/>
    </source>
</evidence>
<evidence type="ECO:0000256" key="1">
    <source>
        <dbReference type="ARBA" id="ARBA00022490"/>
    </source>
</evidence>
<dbReference type="GO" id="GO:0005524">
    <property type="term" value="F:ATP binding"/>
    <property type="evidence" value="ECO:0007669"/>
    <property type="project" value="UniProtKB-KW"/>
</dbReference>
<dbReference type="PROSITE" id="PS51192">
    <property type="entry name" value="HELICASE_ATP_BIND_1"/>
    <property type="match status" value="1"/>
</dbReference>
<dbReference type="Pfam" id="PF04851">
    <property type="entry name" value="ResIII"/>
    <property type="match status" value="1"/>
</dbReference>
<reference evidence="5" key="2">
    <citation type="journal article" date="2021" name="Microbiome">
        <title>Successional dynamics and alternative stable states in a saline activated sludge microbial community over 9 years.</title>
        <authorList>
            <person name="Wang Y."/>
            <person name="Ye J."/>
            <person name="Ju F."/>
            <person name="Liu L."/>
            <person name="Boyd J.A."/>
            <person name="Deng Y."/>
            <person name="Parks D.H."/>
            <person name="Jiang X."/>
            <person name="Yin X."/>
            <person name="Woodcroft B.J."/>
            <person name="Tyson G.W."/>
            <person name="Hugenholtz P."/>
            <person name="Polz M.F."/>
            <person name="Zhang T."/>
        </authorList>
    </citation>
    <scope>NUCLEOTIDE SEQUENCE</scope>
    <source>
        <strain evidence="5">HKST-UBA15</strain>
    </source>
</reference>
<dbReference type="InterPro" id="IPR004807">
    <property type="entry name" value="UvrB"/>
</dbReference>
<dbReference type="PANTHER" id="PTHR24029">
    <property type="entry name" value="UVRABC SYSTEM PROTEIN B"/>
    <property type="match status" value="1"/>
</dbReference>
<gene>
    <name evidence="5" type="ORF">KC675_00005</name>
</gene>
<dbReference type="PANTHER" id="PTHR24029:SF0">
    <property type="entry name" value="UVRABC SYSTEM PROTEIN B"/>
    <property type="match status" value="1"/>
</dbReference>
<sequence>MFKLHSEYKPAGDQQQAIDILSKGLDLGVEHQTLIGVTGSGKTFAMANIIQNVQKPTLVLAHNKTLAAQLYSEFKEFFPENAVEYFVSYYDYYQPEAYIPRRDLYIAKESTLNEVIERYRNAATQSLLSGKHTIIVASVSCIYGLGNPDDYLSLSRTLKVGESYQRSKLLTHLNDMQYERSEYDFYSGLFRIRGDVLDVFLASENFALRVEYFGDVIEALKLINPITGEVVQRLEEYKIFPAKHFVTPFESLKLVIPKIKDDLEKEVAIMKERGKDLEAHRLNERVNYDIEMLEQLGYCSGIENYSRYIDNRKPGTPPSTLLDYFPDDWLLFVDESHMTLPQVKGMYNG</sequence>
<dbReference type="InterPro" id="IPR027417">
    <property type="entry name" value="P-loop_NTPase"/>
</dbReference>
<dbReference type="InterPro" id="IPR006935">
    <property type="entry name" value="Helicase/UvrB_N"/>
</dbReference>
<dbReference type="GO" id="GO:0009380">
    <property type="term" value="C:excinuclease repair complex"/>
    <property type="evidence" value="ECO:0007669"/>
    <property type="project" value="InterPro"/>
</dbReference>
<dbReference type="EMBL" id="JAGQLL010000001">
    <property type="protein sequence ID" value="MCA9379545.1"/>
    <property type="molecule type" value="Genomic_DNA"/>
</dbReference>
<protein>
    <submittedName>
        <fullName evidence="5">DEAD/DEAH box helicase family protein</fullName>
    </submittedName>
</protein>
<keyword evidence="1" id="KW-0963">Cytoplasm</keyword>
<feature type="non-terminal residue" evidence="5">
    <location>
        <position position="349"/>
    </location>
</feature>
<dbReference type="GO" id="GO:0004386">
    <property type="term" value="F:helicase activity"/>
    <property type="evidence" value="ECO:0007669"/>
    <property type="project" value="UniProtKB-KW"/>
</dbReference>
<dbReference type="GO" id="GO:0003677">
    <property type="term" value="F:DNA binding"/>
    <property type="evidence" value="ECO:0007669"/>
    <property type="project" value="InterPro"/>
</dbReference>
<accession>A0A955I680</accession>
<feature type="domain" description="Helicase ATP-binding" evidence="4">
    <location>
        <begin position="23"/>
        <end position="176"/>
    </location>
</feature>
<evidence type="ECO:0000259" key="4">
    <source>
        <dbReference type="PROSITE" id="PS51192"/>
    </source>
</evidence>
<dbReference type="SMART" id="SM00487">
    <property type="entry name" value="DEXDc"/>
    <property type="match status" value="1"/>
</dbReference>
<comment type="caution">
    <text evidence="5">The sequence shown here is derived from an EMBL/GenBank/DDBJ whole genome shotgun (WGS) entry which is preliminary data.</text>
</comment>
<dbReference type="Gene3D" id="3.40.50.300">
    <property type="entry name" value="P-loop containing nucleotide triphosphate hydrolases"/>
    <property type="match status" value="1"/>
</dbReference>
<evidence type="ECO:0000313" key="5">
    <source>
        <dbReference type="EMBL" id="MCA9379545.1"/>
    </source>
</evidence>
<name>A0A955I680_9BACT</name>
<keyword evidence="3" id="KW-0067">ATP-binding</keyword>
<dbReference type="InterPro" id="IPR041471">
    <property type="entry name" value="UvrB_inter"/>
</dbReference>
<dbReference type="Pfam" id="PF17757">
    <property type="entry name" value="UvrB_inter"/>
    <property type="match status" value="1"/>
</dbReference>
<keyword evidence="5" id="KW-0347">Helicase</keyword>
<evidence type="ECO:0000313" key="6">
    <source>
        <dbReference type="Proteomes" id="UP000745577"/>
    </source>
</evidence>
<keyword evidence="5" id="KW-0378">Hydrolase</keyword>
<dbReference type="SUPFAM" id="SSF52540">
    <property type="entry name" value="P-loop containing nucleoside triphosphate hydrolases"/>
    <property type="match status" value="1"/>
</dbReference>
<dbReference type="GO" id="GO:0016887">
    <property type="term" value="F:ATP hydrolysis activity"/>
    <property type="evidence" value="ECO:0007669"/>
    <property type="project" value="InterPro"/>
</dbReference>
<dbReference type="AlphaFoldDB" id="A0A955I680"/>